<comment type="caution">
    <text evidence="3">The sequence shown here is derived from an EMBL/GenBank/DDBJ whole genome shotgun (WGS) entry which is preliminary data.</text>
</comment>
<dbReference type="GO" id="GO:0046872">
    <property type="term" value="F:metal ion binding"/>
    <property type="evidence" value="ECO:0007669"/>
    <property type="project" value="UniProtKB-KW"/>
</dbReference>
<dbReference type="Gene3D" id="3.40.190.10">
    <property type="entry name" value="Periplasmic binding protein-like II"/>
    <property type="match status" value="2"/>
</dbReference>
<dbReference type="NCBIfam" id="TIGR01256">
    <property type="entry name" value="modA"/>
    <property type="match status" value="1"/>
</dbReference>
<gene>
    <name evidence="3" type="primary">modA</name>
    <name evidence="3" type="ORF">ENM60_01700</name>
</gene>
<dbReference type="PANTHER" id="PTHR30632">
    <property type="entry name" value="MOLYBDATE-BINDING PERIPLASMIC PROTEIN"/>
    <property type="match status" value="1"/>
</dbReference>
<organism evidence="3">
    <name type="scientific">Thermogladius calderae</name>
    <dbReference type="NCBI Taxonomy" id="1200300"/>
    <lineage>
        <taxon>Archaea</taxon>
        <taxon>Thermoproteota</taxon>
        <taxon>Thermoprotei</taxon>
        <taxon>Desulfurococcales</taxon>
        <taxon>Desulfurococcaceae</taxon>
        <taxon>Thermogladius</taxon>
    </lineage>
</organism>
<dbReference type="EMBL" id="DRYK01000026">
    <property type="protein sequence ID" value="HHP67497.1"/>
    <property type="molecule type" value="Genomic_DNA"/>
</dbReference>
<keyword evidence="2" id="KW-0732">Signal</keyword>
<dbReference type="AlphaFoldDB" id="A0A7J3XXR5"/>
<protein>
    <submittedName>
        <fullName evidence="3">Molybdate ABC transporter substrate-binding protein</fullName>
    </submittedName>
</protein>
<dbReference type="InterPro" id="IPR005950">
    <property type="entry name" value="ModA"/>
</dbReference>
<dbReference type="PIRSF" id="PIRSF004846">
    <property type="entry name" value="ModA"/>
    <property type="match status" value="1"/>
</dbReference>
<dbReference type="InterPro" id="IPR050682">
    <property type="entry name" value="ModA/WtpA"/>
</dbReference>
<proteinExistence type="predicted"/>
<keyword evidence="1" id="KW-0479">Metal-binding</keyword>
<sequence length="274" mass="30131">MKLIIVLTLIFAVIIGGALYYMYSRKPSSTSGEIIVDAAPIAKPILDRVIGVFENKTGVKVDVSYDASGVIYTKIKEGAPIDVVVFASRDWGLKALNEGLVYPTPSTGLGYQLVVVYVRASTPHNITCLDDLARYNVKIGVANPDVAPAGYEALRIINQSPNAGLLKSKIVVAKDIAELATWFKIGVVDAAFIWNTFNSTLANLTKAVIYPWRCGYNTTVYYSPVYISKTSRNVQEARELVEFLSSDYVKNVERSLGFFATEEEARVFMRSTST</sequence>
<evidence type="ECO:0000256" key="1">
    <source>
        <dbReference type="ARBA" id="ARBA00022723"/>
    </source>
</evidence>
<dbReference type="GO" id="GO:0030973">
    <property type="term" value="F:molybdate ion binding"/>
    <property type="evidence" value="ECO:0007669"/>
    <property type="project" value="TreeGrafter"/>
</dbReference>
<dbReference type="PANTHER" id="PTHR30632:SF0">
    <property type="entry name" value="SULFATE-BINDING PROTEIN"/>
    <property type="match status" value="1"/>
</dbReference>
<dbReference type="Pfam" id="PF13531">
    <property type="entry name" value="SBP_bac_11"/>
    <property type="match status" value="1"/>
</dbReference>
<dbReference type="GO" id="GO:0015689">
    <property type="term" value="P:molybdate ion transport"/>
    <property type="evidence" value="ECO:0007669"/>
    <property type="project" value="InterPro"/>
</dbReference>
<accession>A0A7J3XXR5</accession>
<dbReference type="SUPFAM" id="SSF53850">
    <property type="entry name" value="Periplasmic binding protein-like II"/>
    <property type="match status" value="1"/>
</dbReference>
<evidence type="ECO:0000313" key="3">
    <source>
        <dbReference type="EMBL" id="HHP67497.1"/>
    </source>
</evidence>
<evidence type="ECO:0000256" key="2">
    <source>
        <dbReference type="ARBA" id="ARBA00022729"/>
    </source>
</evidence>
<reference evidence="3" key="1">
    <citation type="journal article" date="2020" name="mSystems">
        <title>Genome- and Community-Level Interaction Insights into Carbon Utilization and Element Cycling Functions of Hydrothermarchaeota in Hydrothermal Sediment.</title>
        <authorList>
            <person name="Zhou Z."/>
            <person name="Liu Y."/>
            <person name="Xu W."/>
            <person name="Pan J."/>
            <person name="Luo Z.H."/>
            <person name="Li M."/>
        </authorList>
    </citation>
    <scope>NUCLEOTIDE SEQUENCE [LARGE SCALE GENOMIC DNA]</scope>
    <source>
        <strain evidence="3">SpSt-110</strain>
    </source>
</reference>
<name>A0A7J3XXR5_9CREN</name>